<feature type="transmembrane region" description="Helical" evidence="2">
    <location>
        <begin position="311"/>
        <end position="335"/>
    </location>
</feature>
<feature type="compositionally biased region" description="Basic residues" evidence="1">
    <location>
        <begin position="34"/>
        <end position="48"/>
    </location>
</feature>
<evidence type="ECO:0000256" key="1">
    <source>
        <dbReference type="SAM" id="MobiDB-lite"/>
    </source>
</evidence>
<feature type="compositionally biased region" description="Low complexity" evidence="1">
    <location>
        <begin position="271"/>
        <end position="288"/>
    </location>
</feature>
<proteinExistence type="predicted"/>
<feature type="region of interest" description="Disordered" evidence="1">
    <location>
        <begin position="153"/>
        <end position="290"/>
    </location>
</feature>
<keyword evidence="2" id="KW-1133">Transmembrane helix</keyword>
<reference evidence="3" key="1">
    <citation type="submission" date="2023-03" db="EMBL/GenBank/DDBJ databases">
        <title>Electrophorus voltai genome.</title>
        <authorList>
            <person name="Bian C."/>
        </authorList>
    </citation>
    <scope>NUCLEOTIDE SEQUENCE</scope>
    <source>
        <strain evidence="3">CB-2022</strain>
        <tissue evidence="3">Muscle</tissue>
    </source>
</reference>
<dbReference type="Proteomes" id="UP001239994">
    <property type="component" value="Unassembled WGS sequence"/>
</dbReference>
<sequence length="367" mass="39305">MAGEEKGECESGRGGCGKDRALPPRYRNTDRRRMPGKGSKRRKRKKVIKCPSTTHAERPSIILASLHTPTTGEEATGGFWGGPEYGPGSDSAESNRPQPDYKDQYSEVDSAGSYDPYMDYCEGYADYGGNRECSDVSLRSDLRFDYVEDPSMEMDEVLYGDPSNVIDADSADSRSDEPPARKRPPKAPPRRCCSGASKPFRAAQREVTSFKEETPSNRAHSPGTHAPVPKPRRGKDEVSLVLTPKTGKVTGAPPEMGVRKSPPPKSARGDPPQAGGTPTQPTTRGQARAPAGFSGLFNSPLCNFVPITVSVFIPLCIIACTCLFVCPCVCCHLGLCPSPSVLLTLACVSSLGPPASPLGVGFRAIAR</sequence>
<accession>A0AAD9E490</accession>
<gene>
    <name evidence="3" type="ORF">P4O66_020534</name>
</gene>
<evidence type="ECO:0000256" key="2">
    <source>
        <dbReference type="SAM" id="Phobius"/>
    </source>
</evidence>
<keyword evidence="4" id="KW-1185">Reference proteome</keyword>
<comment type="caution">
    <text evidence="3">The sequence shown here is derived from an EMBL/GenBank/DDBJ whole genome shotgun (WGS) entry which is preliminary data.</text>
</comment>
<evidence type="ECO:0000313" key="4">
    <source>
        <dbReference type="Proteomes" id="UP001239994"/>
    </source>
</evidence>
<dbReference type="AlphaFoldDB" id="A0AAD9E490"/>
<keyword evidence="2" id="KW-0472">Membrane</keyword>
<feature type="compositionally biased region" description="Basic and acidic residues" evidence="1">
    <location>
        <begin position="1"/>
        <end position="33"/>
    </location>
</feature>
<organism evidence="3 4">
    <name type="scientific">Electrophorus voltai</name>
    <dbReference type="NCBI Taxonomy" id="2609070"/>
    <lineage>
        <taxon>Eukaryota</taxon>
        <taxon>Metazoa</taxon>
        <taxon>Chordata</taxon>
        <taxon>Craniata</taxon>
        <taxon>Vertebrata</taxon>
        <taxon>Euteleostomi</taxon>
        <taxon>Actinopterygii</taxon>
        <taxon>Neopterygii</taxon>
        <taxon>Teleostei</taxon>
        <taxon>Ostariophysi</taxon>
        <taxon>Gymnotiformes</taxon>
        <taxon>Gymnotoidei</taxon>
        <taxon>Gymnotidae</taxon>
        <taxon>Electrophorus</taxon>
    </lineage>
</organism>
<evidence type="ECO:0000313" key="3">
    <source>
        <dbReference type="EMBL" id="KAK1804526.1"/>
    </source>
</evidence>
<feature type="compositionally biased region" description="Basic and acidic residues" evidence="1">
    <location>
        <begin position="171"/>
        <end position="180"/>
    </location>
</feature>
<feature type="region of interest" description="Disordered" evidence="1">
    <location>
        <begin position="1"/>
        <end position="114"/>
    </location>
</feature>
<dbReference type="EMBL" id="JAROKS010000004">
    <property type="protein sequence ID" value="KAK1804526.1"/>
    <property type="molecule type" value="Genomic_DNA"/>
</dbReference>
<keyword evidence="2" id="KW-0812">Transmembrane</keyword>
<protein>
    <submittedName>
        <fullName evidence="3">Uncharacterized protein</fullName>
    </submittedName>
</protein>
<name>A0AAD9E490_9TELE</name>